<dbReference type="InterPro" id="IPR036457">
    <property type="entry name" value="PPM-type-like_dom_sf"/>
</dbReference>
<organism evidence="3 4">
    <name type="scientific">Saponaria officinalis</name>
    <name type="common">Common soapwort</name>
    <name type="synonym">Lychnis saponaria</name>
    <dbReference type="NCBI Taxonomy" id="3572"/>
    <lineage>
        <taxon>Eukaryota</taxon>
        <taxon>Viridiplantae</taxon>
        <taxon>Streptophyta</taxon>
        <taxon>Embryophyta</taxon>
        <taxon>Tracheophyta</taxon>
        <taxon>Spermatophyta</taxon>
        <taxon>Magnoliopsida</taxon>
        <taxon>eudicotyledons</taxon>
        <taxon>Gunneridae</taxon>
        <taxon>Pentapetalae</taxon>
        <taxon>Caryophyllales</taxon>
        <taxon>Caryophyllaceae</taxon>
        <taxon>Caryophylleae</taxon>
        <taxon>Saponaria</taxon>
    </lineage>
</organism>
<evidence type="ECO:0000259" key="2">
    <source>
        <dbReference type="PROSITE" id="PS51746"/>
    </source>
</evidence>
<dbReference type="PROSITE" id="PS51746">
    <property type="entry name" value="PPM_2"/>
    <property type="match status" value="1"/>
</dbReference>
<dbReference type="Pfam" id="PF00481">
    <property type="entry name" value="PP2C"/>
    <property type="match status" value="1"/>
</dbReference>
<evidence type="ECO:0000256" key="1">
    <source>
        <dbReference type="SAM" id="Phobius"/>
    </source>
</evidence>
<comment type="caution">
    <text evidence="3">The sequence shown here is derived from an EMBL/GenBank/DDBJ whole genome shotgun (WGS) entry which is preliminary data.</text>
</comment>
<dbReference type="EMBL" id="JBDFQZ010000005">
    <property type="protein sequence ID" value="KAK9725516.1"/>
    <property type="molecule type" value="Genomic_DNA"/>
</dbReference>
<dbReference type="InterPro" id="IPR015655">
    <property type="entry name" value="PP2C"/>
</dbReference>
<protein>
    <recommendedName>
        <fullName evidence="2">PPM-type phosphatase domain-containing protein</fullName>
    </recommendedName>
</protein>
<name>A0AAW1KYK4_SAPOF</name>
<keyword evidence="4" id="KW-1185">Reference proteome</keyword>
<proteinExistence type="predicted"/>
<reference evidence="3" key="1">
    <citation type="submission" date="2024-03" db="EMBL/GenBank/DDBJ databases">
        <title>WGS assembly of Saponaria officinalis var. Norfolk2.</title>
        <authorList>
            <person name="Jenkins J."/>
            <person name="Shu S."/>
            <person name="Grimwood J."/>
            <person name="Barry K."/>
            <person name="Goodstein D."/>
            <person name="Schmutz J."/>
            <person name="Leebens-Mack J."/>
            <person name="Osbourn A."/>
        </authorList>
    </citation>
    <scope>NUCLEOTIDE SEQUENCE [LARGE SCALE GENOMIC DNA]</scope>
    <source>
        <strain evidence="3">JIC</strain>
    </source>
</reference>
<feature type="transmembrane region" description="Helical" evidence="1">
    <location>
        <begin position="25"/>
        <end position="45"/>
    </location>
</feature>
<gene>
    <name evidence="3" type="ORF">RND81_05G149900</name>
</gene>
<keyword evidence="1" id="KW-0812">Transmembrane</keyword>
<dbReference type="SUPFAM" id="SSF81606">
    <property type="entry name" value="PP2C-like"/>
    <property type="match status" value="1"/>
</dbReference>
<dbReference type="AlphaFoldDB" id="A0AAW1KYK4"/>
<sequence length="110" mass="11884">MLTVQATEEGFLSVVSKQWPMNPQIAAVGSCCLLGVICSGTLYVANVGDSRAVLGRLVNATGEILAIQLSTEHNAYLEEVRQELCAGHPDEPDIVVLKHNVWRVKGIIRA</sequence>
<dbReference type="GO" id="GO:0004722">
    <property type="term" value="F:protein serine/threonine phosphatase activity"/>
    <property type="evidence" value="ECO:0007669"/>
    <property type="project" value="InterPro"/>
</dbReference>
<dbReference type="Proteomes" id="UP001443914">
    <property type="component" value="Unassembled WGS sequence"/>
</dbReference>
<accession>A0AAW1KYK4</accession>
<evidence type="ECO:0000313" key="4">
    <source>
        <dbReference type="Proteomes" id="UP001443914"/>
    </source>
</evidence>
<feature type="domain" description="PPM-type phosphatase" evidence="2">
    <location>
        <begin position="1"/>
        <end position="110"/>
    </location>
</feature>
<evidence type="ECO:0000313" key="3">
    <source>
        <dbReference type="EMBL" id="KAK9725516.1"/>
    </source>
</evidence>
<dbReference type="Gene3D" id="3.60.40.10">
    <property type="entry name" value="PPM-type phosphatase domain"/>
    <property type="match status" value="1"/>
</dbReference>
<keyword evidence="1" id="KW-0472">Membrane</keyword>
<dbReference type="PANTHER" id="PTHR47992">
    <property type="entry name" value="PROTEIN PHOSPHATASE"/>
    <property type="match status" value="1"/>
</dbReference>
<keyword evidence="1" id="KW-1133">Transmembrane helix</keyword>
<dbReference type="InterPro" id="IPR001932">
    <property type="entry name" value="PPM-type_phosphatase-like_dom"/>
</dbReference>